<dbReference type="Pfam" id="PF05954">
    <property type="entry name" value="Phage_GPD"/>
    <property type="match status" value="1"/>
</dbReference>
<dbReference type="Pfam" id="PF04717">
    <property type="entry name" value="Phage_base_V"/>
    <property type="match status" value="1"/>
</dbReference>
<dbReference type="OrthoDB" id="1907165at2"/>
<dbReference type="InterPro" id="IPR028244">
    <property type="entry name" value="T6SS_Rhs_Vgr_dom"/>
</dbReference>
<organism evidence="6 7">
    <name type="scientific">Duganella callida</name>
    <dbReference type="NCBI Taxonomy" id="2561932"/>
    <lineage>
        <taxon>Bacteria</taxon>
        <taxon>Pseudomonadati</taxon>
        <taxon>Pseudomonadota</taxon>
        <taxon>Betaproteobacteria</taxon>
        <taxon>Burkholderiales</taxon>
        <taxon>Oxalobacteraceae</taxon>
        <taxon>Telluria group</taxon>
        <taxon>Duganella</taxon>
    </lineage>
</organism>
<dbReference type="EMBL" id="SPVG01000023">
    <property type="protein sequence ID" value="TFW30376.1"/>
    <property type="molecule type" value="Genomic_DNA"/>
</dbReference>
<keyword evidence="7" id="KW-1185">Reference proteome</keyword>
<dbReference type="Gene3D" id="2.40.50.230">
    <property type="entry name" value="Gp5 N-terminal domain"/>
    <property type="match status" value="1"/>
</dbReference>
<feature type="domain" description="Putative type VI secretion system Rhs element associated Vgr" evidence="5">
    <location>
        <begin position="516"/>
        <end position="615"/>
    </location>
</feature>
<comment type="caution">
    <text evidence="6">The sequence shown here is derived from an EMBL/GenBank/DDBJ whole genome shotgun (WGS) entry which is preliminary data.</text>
</comment>
<protein>
    <submittedName>
        <fullName evidence="6">Type VI secretion system tip protein VgrG</fullName>
    </submittedName>
</protein>
<dbReference type="InterPro" id="IPR018769">
    <property type="entry name" value="VgrG2_DUF2345"/>
</dbReference>
<dbReference type="SUPFAM" id="SSF69349">
    <property type="entry name" value="Phage fibre proteins"/>
    <property type="match status" value="1"/>
</dbReference>
<accession>A0A4Y9T057</accession>
<dbReference type="AlphaFoldDB" id="A0A4Y9T057"/>
<dbReference type="Gene3D" id="4.10.220.110">
    <property type="match status" value="1"/>
</dbReference>
<dbReference type="NCBIfam" id="TIGR03361">
    <property type="entry name" value="VI_Rhs_Vgr"/>
    <property type="match status" value="1"/>
</dbReference>
<evidence type="ECO:0000256" key="1">
    <source>
        <dbReference type="ARBA" id="ARBA00005558"/>
    </source>
</evidence>
<evidence type="ECO:0000313" key="7">
    <source>
        <dbReference type="Proteomes" id="UP000297729"/>
    </source>
</evidence>
<evidence type="ECO:0000259" key="3">
    <source>
        <dbReference type="Pfam" id="PF04717"/>
    </source>
</evidence>
<evidence type="ECO:0000313" key="6">
    <source>
        <dbReference type="EMBL" id="TFW30376.1"/>
    </source>
</evidence>
<comment type="similarity">
    <text evidence="1">Belongs to the VgrG protein family.</text>
</comment>
<reference evidence="6 7" key="1">
    <citation type="submission" date="2019-03" db="EMBL/GenBank/DDBJ databases">
        <title>Draft Genome Sequence of Duganella callidus sp. nov., a Novel Duganella Species Isolated from Cultivated Soil.</title>
        <authorList>
            <person name="Raths R."/>
            <person name="Peta V."/>
            <person name="Bucking H."/>
        </authorList>
    </citation>
    <scope>NUCLEOTIDE SEQUENCE [LARGE SCALE GENOMIC DNA]</scope>
    <source>
        <strain evidence="6 7">DN04</strain>
    </source>
</reference>
<dbReference type="InterPro" id="IPR037026">
    <property type="entry name" value="Vgr_OB-fold_dom_sf"/>
</dbReference>
<dbReference type="InterPro" id="IPR017847">
    <property type="entry name" value="T6SS_RhsGE_Vgr_subset"/>
</dbReference>
<dbReference type="InterPro" id="IPR006533">
    <property type="entry name" value="T6SS_Vgr_RhsGE"/>
</dbReference>
<evidence type="ECO:0000259" key="5">
    <source>
        <dbReference type="Pfam" id="PF13296"/>
    </source>
</evidence>
<dbReference type="Proteomes" id="UP000297729">
    <property type="component" value="Unassembled WGS sequence"/>
</dbReference>
<evidence type="ECO:0000256" key="2">
    <source>
        <dbReference type="SAM" id="MobiDB-lite"/>
    </source>
</evidence>
<dbReference type="Gene3D" id="3.55.50.10">
    <property type="entry name" value="Baseplate protein-like domains"/>
    <property type="match status" value="1"/>
</dbReference>
<dbReference type="Pfam" id="PF10106">
    <property type="entry name" value="DUF2345"/>
    <property type="match status" value="1"/>
</dbReference>
<feature type="domain" description="DUF2345" evidence="4">
    <location>
        <begin position="649"/>
        <end position="788"/>
    </location>
</feature>
<feature type="compositionally biased region" description="Basic and acidic residues" evidence="2">
    <location>
        <begin position="550"/>
        <end position="567"/>
    </location>
</feature>
<dbReference type="InterPro" id="IPR006531">
    <property type="entry name" value="Gp5/Vgr_OB"/>
</dbReference>
<dbReference type="SUPFAM" id="SSF69279">
    <property type="entry name" value="Phage tail proteins"/>
    <property type="match status" value="2"/>
</dbReference>
<feature type="domain" description="Gp5/Type VI secretion system Vgr protein OB-fold" evidence="3">
    <location>
        <begin position="422"/>
        <end position="489"/>
    </location>
</feature>
<dbReference type="RefSeq" id="WP_135199968.1">
    <property type="nucleotide sequence ID" value="NZ_SPVG01000023.1"/>
</dbReference>
<dbReference type="Pfam" id="PF13296">
    <property type="entry name" value="T6SS_Vgr"/>
    <property type="match status" value="1"/>
</dbReference>
<gene>
    <name evidence="6" type="ORF">E4L98_02390</name>
</gene>
<dbReference type="NCBIfam" id="TIGR01646">
    <property type="entry name" value="vgr_GE"/>
    <property type="match status" value="1"/>
</dbReference>
<feature type="region of interest" description="Disordered" evidence="2">
    <location>
        <begin position="548"/>
        <end position="567"/>
    </location>
</feature>
<proteinExistence type="inferred from homology"/>
<sequence length="912" mass="99876">MEQLATPSRFAALSVLGLSSQGGRLLRMDFPRGDGPANTVMLVNTLTAREEISRDFQFDVEVLSDDAHIPLTAMMARMVTISLLRNDGTLRYFNGYVSEFRFVRADGGFAFYRMRLAPWLTFTRLRQNCASFLNLSVIELTETVFANYDQHAWNTSLEREYPQVSCANQYNETDYNHLHRRWEAHGLHYWYEHQADGHTLWLGDDSSLCPSIDAAGGMMVFRSESGAREGDGVREWQAVRRLGPGSSVLSSFDYKQPTPRHISAYSRNHQDAVAEFEWAEYAGAYGYHDADDGALLSQRRMDERDANLQYFDGAGNDRSAQAGRVFRLDGHFSGAAQAPAVDGDEHADVAGREFLLLRVEHSASNNYQAGAQGLSHYDNHFTCVSKDVRWRPGRQHNSTATSFTGVQTAIVTGPSGTELYTDDLNRIKLQFHWDRRGQYDHNSSPWIRVMMPLAGWHLGQSGLPRVGQEVVVQFLEGNLDRPIVIGVVHNAVNPPPWDLPSQQALTGVRSAELGANQRGNHLLLDDTAGEIQAQLRSDHQHSQLALGHITRVEDHSGRRDARGQGWELRTDGHGVLRAAQGMLITSEARPGAAGPAKAMAETVARLQAASAVQRASANQAGQHKAQEGAGQQSAVAAVLQQQCSELQGSGGNFPELAAAHVVLASPAGIETSSAQSTHIASEVHTALTTGGSVSIAAGDSLFASIAQTLRLFVHKAGMKLIAAAGKATLQAQTDDVDVIANKVLRLISEADWVDIRGRQGVRLHGNNCMIEISDKVQFYTSSPTLFHGNLETLAPKNRPQPAPEPASAPTDGELHQTLRAHVGGKCYANVPYTLYRGETKLEDGITDEHGRIVIAHQDGTPEYQVVLAPGERFVLTVSPRFADGGRDGHDEQQLSNAGWRALDSATTGRRYH</sequence>
<feature type="region of interest" description="Disordered" evidence="2">
    <location>
        <begin position="792"/>
        <end position="811"/>
    </location>
</feature>
<dbReference type="SUPFAM" id="SSF69255">
    <property type="entry name" value="gp5 N-terminal domain-like"/>
    <property type="match status" value="1"/>
</dbReference>
<evidence type="ECO:0000259" key="4">
    <source>
        <dbReference type="Pfam" id="PF10106"/>
    </source>
</evidence>
<name>A0A4Y9T057_9BURK</name>
<dbReference type="Gene3D" id="2.30.110.50">
    <property type="match status" value="1"/>
</dbReference>